<dbReference type="AlphaFoldDB" id="A0A7R8Z4E1"/>
<sequence>MRTVGEGKGKTAYSYSGNQIPHNTSVLANNKSTTRRAASGTPASYMKNLGDANSMAQVYGQPAFSNIPGMSGASMMGSGAAMSPYQTLGGAQMSMQPQYSIQMPQGAMALPPGAAMPGVQMYPATTPGLSGLAGSTLTPAQLAAIMKSSNAAPQPQMTSWPQYGGMPGVSYPTMSSYPARNNANSYIVDYSDGLNILDEPTGGSAYMSK</sequence>
<accession>A0A7R8Z4E1</accession>
<dbReference type="InParanoid" id="A0A7R8Z4E1"/>
<dbReference type="OrthoDB" id="10615668at2759"/>
<evidence type="ECO:0000313" key="2">
    <source>
        <dbReference type="Proteomes" id="UP000594454"/>
    </source>
</evidence>
<proteinExistence type="predicted"/>
<dbReference type="EMBL" id="LR899014">
    <property type="protein sequence ID" value="CAD7092912.1"/>
    <property type="molecule type" value="Genomic_DNA"/>
</dbReference>
<gene>
    <name evidence="1" type="ORF">HERILL_LOCUS15238</name>
</gene>
<dbReference type="Proteomes" id="UP000594454">
    <property type="component" value="Chromosome 6"/>
</dbReference>
<protein>
    <submittedName>
        <fullName evidence="1">Uncharacterized protein</fullName>
    </submittedName>
</protein>
<keyword evidence="2" id="KW-1185">Reference proteome</keyword>
<name>A0A7R8Z4E1_HERIL</name>
<evidence type="ECO:0000313" key="1">
    <source>
        <dbReference type="EMBL" id="CAD7092912.1"/>
    </source>
</evidence>
<organism evidence="1 2">
    <name type="scientific">Hermetia illucens</name>
    <name type="common">Black soldier fly</name>
    <dbReference type="NCBI Taxonomy" id="343691"/>
    <lineage>
        <taxon>Eukaryota</taxon>
        <taxon>Metazoa</taxon>
        <taxon>Ecdysozoa</taxon>
        <taxon>Arthropoda</taxon>
        <taxon>Hexapoda</taxon>
        <taxon>Insecta</taxon>
        <taxon>Pterygota</taxon>
        <taxon>Neoptera</taxon>
        <taxon>Endopterygota</taxon>
        <taxon>Diptera</taxon>
        <taxon>Brachycera</taxon>
        <taxon>Stratiomyomorpha</taxon>
        <taxon>Stratiomyidae</taxon>
        <taxon>Hermetiinae</taxon>
        <taxon>Hermetia</taxon>
    </lineage>
</organism>
<reference evidence="1 2" key="1">
    <citation type="submission" date="2020-11" db="EMBL/GenBank/DDBJ databases">
        <authorList>
            <person name="Wallbank WR R."/>
            <person name="Pardo Diaz C."/>
            <person name="Kozak K."/>
            <person name="Martin S."/>
            <person name="Jiggins C."/>
            <person name="Moest M."/>
            <person name="Warren A I."/>
            <person name="Generalovic N T."/>
            <person name="Byers J.R.P. K."/>
            <person name="Montejo-Kovacevich G."/>
            <person name="Yen C E."/>
        </authorList>
    </citation>
    <scope>NUCLEOTIDE SEQUENCE [LARGE SCALE GENOMIC DNA]</scope>
</reference>